<evidence type="ECO:0008006" key="3">
    <source>
        <dbReference type="Google" id="ProtNLM"/>
    </source>
</evidence>
<proteinExistence type="predicted"/>
<dbReference type="RefSeq" id="WP_081105985.1">
    <property type="nucleotide sequence ID" value="NZ_JRUE01000242.1"/>
</dbReference>
<evidence type="ECO:0000313" key="2">
    <source>
        <dbReference type="Proteomes" id="UP000075680"/>
    </source>
</evidence>
<gene>
    <name evidence="1" type="ORF">AVENLUH5627_03263</name>
</gene>
<dbReference type="PATRIC" id="fig|52133.18.peg.3347"/>
<protein>
    <recommendedName>
        <fullName evidence="3">Lipoprotein</fullName>
    </recommendedName>
</protein>
<reference evidence="1 2" key="1">
    <citation type="journal article" date="2016" name="Sci. Rep.">
        <title>Genomic and phenotypic characterization of the species Acinetobacter venetianus.</title>
        <authorList>
            <person name="Fondi M."/>
            <person name="Maida I."/>
            <person name="Perrin E."/>
            <person name="Orlandini V."/>
            <person name="La Torre L."/>
            <person name="Bosi E."/>
            <person name="Negroni A."/>
            <person name="Zanaroli G."/>
            <person name="Fava F."/>
            <person name="Decorosi F."/>
            <person name="Giovannetti L."/>
            <person name="Viti C."/>
            <person name="Vaneechoutte M."/>
            <person name="Dijkshoorn L."/>
            <person name="Fani R."/>
        </authorList>
    </citation>
    <scope>NUCLEOTIDE SEQUENCE [LARGE SCALE GENOMIC DNA]</scope>
    <source>
        <strain evidence="1 2">LUH5627</strain>
    </source>
</reference>
<comment type="caution">
    <text evidence="1">The sequence shown here is derived from an EMBL/GenBank/DDBJ whole genome shotgun (WGS) entry which is preliminary data.</text>
</comment>
<evidence type="ECO:0000313" key="1">
    <source>
        <dbReference type="EMBL" id="KXZ63621.1"/>
    </source>
</evidence>
<accession>A0A150HJT9</accession>
<sequence length="107" mass="12227">MNNKTLLIVATLLMVGCSSKQEQVSSNDPCQEEADVAETVMDMRLKQSNMANAMVLLAGNNETLREQLRPILHDAFEYDRGGTATFDRTKQMFRDKYYQQCMQRQGN</sequence>
<dbReference type="AlphaFoldDB" id="A0A150HJT9"/>
<dbReference type="PROSITE" id="PS51257">
    <property type="entry name" value="PROKAR_LIPOPROTEIN"/>
    <property type="match status" value="1"/>
</dbReference>
<name>A0A150HJT9_9GAMM</name>
<dbReference type="EMBL" id="JRUE01000242">
    <property type="protein sequence ID" value="KXZ63621.1"/>
    <property type="molecule type" value="Genomic_DNA"/>
</dbReference>
<organism evidence="1 2">
    <name type="scientific">Acinetobacter venetianus</name>
    <dbReference type="NCBI Taxonomy" id="52133"/>
    <lineage>
        <taxon>Bacteria</taxon>
        <taxon>Pseudomonadati</taxon>
        <taxon>Pseudomonadota</taxon>
        <taxon>Gammaproteobacteria</taxon>
        <taxon>Moraxellales</taxon>
        <taxon>Moraxellaceae</taxon>
        <taxon>Acinetobacter</taxon>
    </lineage>
</organism>
<dbReference type="Proteomes" id="UP000075680">
    <property type="component" value="Unassembled WGS sequence"/>
</dbReference>